<dbReference type="GO" id="GO:0008253">
    <property type="term" value="F:5'-nucleotidase activity"/>
    <property type="evidence" value="ECO:0007669"/>
    <property type="project" value="TreeGrafter"/>
</dbReference>
<evidence type="ECO:0000259" key="9">
    <source>
        <dbReference type="SMART" id="SM00844"/>
    </source>
</evidence>
<dbReference type="STRING" id="1859473.BG261_05995"/>
<dbReference type="Pfam" id="PF01468">
    <property type="entry name" value="GA"/>
    <property type="match status" value="2"/>
</dbReference>
<dbReference type="InterPro" id="IPR036907">
    <property type="entry name" value="5'-Nucleotdase_C_sf"/>
</dbReference>
<keyword evidence="8" id="KW-1133">Transmembrane helix</keyword>
<dbReference type="EMBL" id="MKIR01000024">
    <property type="protein sequence ID" value="OFI48457.1"/>
    <property type="molecule type" value="Genomic_DNA"/>
</dbReference>
<dbReference type="Pfam" id="PF00149">
    <property type="entry name" value="Metallophos"/>
    <property type="match status" value="1"/>
</dbReference>
<comment type="caution">
    <text evidence="10">The sequence shown here is derived from an EMBL/GenBank/DDBJ whole genome shotgun (WGS) entry which is preliminary data.</text>
</comment>
<dbReference type="GO" id="GO:0008768">
    <property type="term" value="F:UDP-sugar diphosphatase activity"/>
    <property type="evidence" value="ECO:0007669"/>
    <property type="project" value="TreeGrafter"/>
</dbReference>
<evidence type="ECO:0000256" key="3">
    <source>
        <dbReference type="ARBA" id="ARBA00022729"/>
    </source>
</evidence>
<feature type="domain" description="Extracellular matrix-binding protein ebh GA module" evidence="9">
    <location>
        <begin position="597"/>
        <end position="648"/>
    </location>
</feature>
<protein>
    <recommendedName>
        <fullName evidence="9">Extracellular matrix-binding protein ebh GA module domain-containing protein</fullName>
    </recommendedName>
</protein>
<keyword evidence="8" id="KW-0812">Transmembrane</keyword>
<dbReference type="InterPro" id="IPR029052">
    <property type="entry name" value="Metallo-depent_PP-like"/>
</dbReference>
<evidence type="ECO:0000313" key="10">
    <source>
        <dbReference type="EMBL" id="OFI48457.1"/>
    </source>
</evidence>
<dbReference type="Proteomes" id="UP000178622">
    <property type="component" value="Unassembled WGS sequence"/>
</dbReference>
<keyword evidence="8" id="KW-0472">Membrane</keyword>
<keyword evidence="11" id="KW-1185">Reference proteome</keyword>
<feature type="compositionally biased region" description="Low complexity" evidence="7">
    <location>
        <begin position="720"/>
        <end position="732"/>
    </location>
</feature>
<dbReference type="GO" id="GO:0030288">
    <property type="term" value="C:outer membrane-bounded periplasmic space"/>
    <property type="evidence" value="ECO:0007669"/>
    <property type="project" value="TreeGrafter"/>
</dbReference>
<dbReference type="NCBIfam" id="TIGR01167">
    <property type="entry name" value="LPXTG_anchor"/>
    <property type="match status" value="1"/>
</dbReference>
<dbReference type="SUPFAM" id="SSF56300">
    <property type="entry name" value="Metallo-dependent phosphatases"/>
    <property type="match status" value="1"/>
</dbReference>
<keyword evidence="2" id="KW-0964">Secreted</keyword>
<dbReference type="GO" id="GO:0009166">
    <property type="term" value="P:nucleotide catabolic process"/>
    <property type="evidence" value="ECO:0007669"/>
    <property type="project" value="InterPro"/>
</dbReference>
<keyword evidence="5" id="KW-0547">Nucleotide-binding</keyword>
<keyword evidence="1" id="KW-0134">Cell wall</keyword>
<organism evidence="10 11">
    <name type="scientific">Floricoccus tropicus</name>
    <dbReference type="NCBI Taxonomy" id="1859473"/>
    <lineage>
        <taxon>Bacteria</taxon>
        <taxon>Bacillati</taxon>
        <taxon>Bacillota</taxon>
        <taxon>Bacilli</taxon>
        <taxon>Lactobacillales</taxon>
        <taxon>Streptococcaceae</taxon>
        <taxon>Floricoccus</taxon>
    </lineage>
</organism>
<feature type="region of interest" description="Disordered" evidence="7">
    <location>
        <begin position="710"/>
        <end position="746"/>
    </location>
</feature>
<evidence type="ECO:0000256" key="4">
    <source>
        <dbReference type="ARBA" id="ARBA00023088"/>
    </source>
</evidence>
<proteinExistence type="inferred from homology"/>
<dbReference type="InterPro" id="IPR020840">
    <property type="entry name" value="Extracell_matrix-bd_GA"/>
</dbReference>
<dbReference type="InterPro" id="IPR008334">
    <property type="entry name" value="5'-Nucleotdase_C"/>
</dbReference>
<feature type="domain" description="Extracellular matrix-binding protein ebh GA module" evidence="9">
    <location>
        <begin position="649"/>
        <end position="706"/>
    </location>
</feature>
<dbReference type="PANTHER" id="PTHR11575">
    <property type="entry name" value="5'-NUCLEOTIDASE-RELATED"/>
    <property type="match status" value="1"/>
</dbReference>
<evidence type="ECO:0000256" key="8">
    <source>
        <dbReference type="SAM" id="Phobius"/>
    </source>
</evidence>
<dbReference type="Gene3D" id="3.60.21.10">
    <property type="match status" value="1"/>
</dbReference>
<feature type="coiled-coil region" evidence="6">
    <location>
        <begin position="646"/>
        <end position="684"/>
    </location>
</feature>
<dbReference type="InterPro" id="IPR004843">
    <property type="entry name" value="Calcineurin-like_PHP"/>
</dbReference>
<evidence type="ECO:0000256" key="5">
    <source>
        <dbReference type="RuleBase" id="RU362119"/>
    </source>
</evidence>
<dbReference type="Pfam" id="PF00746">
    <property type="entry name" value="Gram_pos_anchor"/>
    <property type="match status" value="1"/>
</dbReference>
<dbReference type="PRINTS" id="PR01607">
    <property type="entry name" value="APYRASEFAMLY"/>
</dbReference>
<gene>
    <name evidence="10" type="ORF">BG261_05995</name>
</gene>
<evidence type="ECO:0000256" key="2">
    <source>
        <dbReference type="ARBA" id="ARBA00022525"/>
    </source>
</evidence>
<dbReference type="SMART" id="SM00844">
    <property type="entry name" value="GA"/>
    <property type="match status" value="2"/>
</dbReference>
<dbReference type="Pfam" id="PF02872">
    <property type="entry name" value="5_nucleotid_C"/>
    <property type="match status" value="1"/>
</dbReference>
<keyword evidence="6" id="KW-0175">Coiled coil</keyword>
<evidence type="ECO:0000256" key="6">
    <source>
        <dbReference type="SAM" id="Coils"/>
    </source>
</evidence>
<comment type="similarity">
    <text evidence="5">Belongs to the 5'-nucleotidase family.</text>
</comment>
<dbReference type="Gene3D" id="1.20.5.420">
    <property type="entry name" value="Immunoglobulin FC, subunit C"/>
    <property type="match status" value="3"/>
</dbReference>
<dbReference type="GO" id="GO:0000166">
    <property type="term" value="F:nucleotide binding"/>
    <property type="evidence" value="ECO:0007669"/>
    <property type="project" value="UniProtKB-KW"/>
</dbReference>
<dbReference type="RefSeq" id="WP_070792858.1">
    <property type="nucleotide sequence ID" value="NZ_MKIR01000024.1"/>
</dbReference>
<evidence type="ECO:0000256" key="7">
    <source>
        <dbReference type="SAM" id="MobiDB-lite"/>
    </source>
</evidence>
<name>A0A1E8GJT4_9LACT</name>
<dbReference type="InterPro" id="IPR006179">
    <property type="entry name" value="5_nucleotidase/apyrase"/>
</dbReference>
<keyword evidence="4" id="KW-0572">Peptidoglycan-anchor</keyword>
<sequence>MKEKKHIGKYLKSISLIAIGSATLLFSNVSLAEEFSFTILHTNDMHGRMQYDEKNKSIGLARLKTLKDQINPTLMLDAGDSVQGLPISNNSKGIEMAKGMTMIPYDATTAGNHEFDFGYDQAMKLKEYTPLVSANVYKNGQQSFDPYKIIEKDGKKFAIIGLTTPETTTKTHPNNIVGVTFDDPIPTAEKYMEELKGKADVFIFLSHLGVDATTPVEWQSRTLAKELSKSHPTDKIVIIDGHSHTELPNGEKYGNVLLAQTGNYLNNVGEIEAKYSDTDSSINAKLIPFSEVKDLPADSKVDNFVNQVADNFNKDMSEVVLEGNTVNLEGTGAMVRTRETNLGNLIGDALYQYGQTGFTHESDLAIINGGGVRQSIKEGNITKGDILSVLPFGNTISQIEVNGQQIYDMFEHSLRSIALKDENGNIILDEKGQPALDRNGGFLQVSSSVKVYFDSNLQGEVPEENTPGQRVLKVQILNRQSKQFEDVNLEKIYYLTTNDFLAAGGDGYTMLGGTREEGPSMDEVFTNYLKYEGKISEDRKEPFPYERIIPIKKEVLDYRENAIKTINELSSITDDAKADYIHNIQSSNSVEDIDKILTEAKLENRKLEAIKEINTLKFINEADRAKYIEEIKQASSDDSINSILKNATQDDKIKSLEKELAELKEKTIKEINDLKNLNKKQKDEFTLAIKNSVSKDEIDKIVNDAVKKNKVQDPQNQIHTSESSSTINSNSSKIKDSKVSKTNSGKYLPKTGDVNNYVALATGLIFVTSSLVIVSKKKQ</sequence>
<dbReference type="AlphaFoldDB" id="A0A1E8GJT4"/>
<dbReference type="Gene3D" id="3.90.780.10">
    <property type="entry name" value="5'-Nucleotidase, C-terminal domain"/>
    <property type="match status" value="1"/>
</dbReference>
<dbReference type="InterPro" id="IPR002988">
    <property type="entry name" value="GA_module"/>
</dbReference>
<keyword evidence="5" id="KW-0378">Hydrolase</keyword>
<dbReference type="InterPro" id="IPR019931">
    <property type="entry name" value="LPXTG_anchor"/>
</dbReference>
<reference evidence="11" key="1">
    <citation type="submission" date="2016-09" db="EMBL/GenBank/DDBJ databases">
        <title>Draft genome sequence of a novel species of the family Streptococcaceae isolated from flowers.</title>
        <authorList>
            <person name="Chuah L.-O."/>
            <person name="Yap K.-P."/>
            <person name="Thong K.L."/>
            <person name="Liong M.T."/>
            <person name="Ahmad R."/>
            <person name="Rusul G."/>
        </authorList>
    </citation>
    <scope>NUCLEOTIDE SEQUENCE [LARGE SCALE GENOMIC DNA]</scope>
    <source>
        <strain evidence="11">DF1</strain>
    </source>
</reference>
<evidence type="ECO:0000256" key="1">
    <source>
        <dbReference type="ARBA" id="ARBA00022512"/>
    </source>
</evidence>
<accession>A0A1E8GJT4</accession>
<feature type="transmembrane region" description="Helical" evidence="8">
    <location>
        <begin position="757"/>
        <end position="774"/>
    </location>
</feature>
<evidence type="ECO:0000313" key="11">
    <source>
        <dbReference type="Proteomes" id="UP000178622"/>
    </source>
</evidence>
<dbReference type="SUPFAM" id="SSF55816">
    <property type="entry name" value="5'-nucleotidase (syn. UDP-sugar hydrolase), C-terminal domain"/>
    <property type="match status" value="1"/>
</dbReference>
<dbReference type="PANTHER" id="PTHR11575:SF24">
    <property type="entry name" value="5'-NUCLEOTIDASE"/>
    <property type="match status" value="1"/>
</dbReference>
<keyword evidence="3" id="KW-0732">Signal</keyword>
<dbReference type="OrthoDB" id="9801679at2"/>